<dbReference type="Pfam" id="PF16363">
    <property type="entry name" value="GDP_Man_Dehyd"/>
    <property type="match status" value="1"/>
</dbReference>
<sequence length="485" mass="54132">MTRRVFKSLHSSVPRKARRRTRRISRVCSSPASSSETMPPFVSNDVATGILQPSVVVSVAEARTTRLPLTRDATGKETNSPRAYLPNPDVWKEAPILTGTTKFEPLPDARNIMVTGGAGFIASWVVRHLTLTYPGAYNIVSFDKLDYCSSLNNTRVLDERGNFTFYHGDLTNPTQVLDCMERHAIDTVLHFAAQSHVDLSFGNSYSFTHANVYGTHVLLESAKKVQIKRFIHVSTDEVYGEVKEDDDDLVESSILSPTNPYAASKAAAEMLVQSYNKSFKLPTIIVRSNNVYGPHQYPEKIIPKFTCLLNRARPVVLHGDGSPTRRYLYAGDAADAFDTILHKGQIGHIYNVGSCDEISNLDLCAKLLDTMGIEQGSPNSIRKWIKYTHDRPFNDCRYAVDGTKLRMLGWKQKTNLGDGLKRTVDWYSKYGESWWGDISHVLTPFPIVSEGHIVPDIEHLMKDEPMGRADGNSSADKNTKTDASD</sequence>
<dbReference type="AlphaFoldDB" id="A0A8K0J4E4"/>
<dbReference type="PANTHER" id="PTHR43000">
    <property type="entry name" value="DTDP-D-GLUCOSE 4,6-DEHYDRATASE-RELATED"/>
    <property type="match status" value="1"/>
</dbReference>
<organism evidence="6 7">
    <name type="scientific">Claviceps africana</name>
    <dbReference type="NCBI Taxonomy" id="83212"/>
    <lineage>
        <taxon>Eukaryota</taxon>
        <taxon>Fungi</taxon>
        <taxon>Dikarya</taxon>
        <taxon>Ascomycota</taxon>
        <taxon>Pezizomycotina</taxon>
        <taxon>Sordariomycetes</taxon>
        <taxon>Hypocreomycetidae</taxon>
        <taxon>Hypocreales</taxon>
        <taxon>Clavicipitaceae</taxon>
        <taxon>Claviceps</taxon>
    </lineage>
</organism>
<dbReference type="InterPro" id="IPR005888">
    <property type="entry name" value="dTDP_Gluc_deHydtase"/>
</dbReference>
<keyword evidence="3" id="KW-0456">Lyase</keyword>
<accession>A0A8K0J4E4</accession>
<dbReference type="EMBL" id="SRPY01000462">
    <property type="protein sequence ID" value="KAG5923165.1"/>
    <property type="molecule type" value="Genomic_DNA"/>
</dbReference>
<gene>
    <name evidence="6" type="ORF">E4U42_005037</name>
</gene>
<dbReference type="GO" id="GO:0009225">
    <property type="term" value="P:nucleotide-sugar metabolic process"/>
    <property type="evidence" value="ECO:0007669"/>
    <property type="project" value="InterPro"/>
</dbReference>
<evidence type="ECO:0000256" key="2">
    <source>
        <dbReference type="ARBA" id="ARBA00023027"/>
    </source>
</evidence>
<evidence type="ECO:0000256" key="4">
    <source>
        <dbReference type="SAM" id="MobiDB-lite"/>
    </source>
</evidence>
<comment type="caution">
    <text evidence="6">The sequence shown here is derived from an EMBL/GenBank/DDBJ whole genome shotgun (WGS) entry which is preliminary data.</text>
</comment>
<dbReference type="OrthoDB" id="331544at2759"/>
<evidence type="ECO:0000256" key="1">
    <source>
        <dbReference type="ARBA" id="ARBA00001911"/>
    </source>
</evidence>
<reference evidence="6" key="1">
    <citation type="journal article" date="2020" name="bioRxiv">
        <title>Whole genome comparisons of ergot fungi reveals the divergence and evolution of species within the genus Claviceps are the result of varying mechanisms driving genome evolution and host range expansion.</title>
        <authorList>
            <person name="Wyka S.A."/>
            <person name="Mondo S.J."/>
            <person name="Liu M."/>
            <person name="Dettman J."/>
            <person name="Nalam V."/>
            <person name="Broders K.D."/>
        </authorList>
    </citation>
    <scope>NUCLEOTIDE SEQUENCE</scope>
    <source>
        <strain evidence="6">CCC 489</strain>
    </source>
</reference>
<feature type="region of interest" description="Disordered" evidence="4">
    <location>
        <begin position="463"/>
        <end position="485"/>
    </location>
</feature>
<evidence type="ECO:0000256" key="3">
    <source>
        <dbReference type="ARBA" id="ARBA00023239"/>
    </source>
</evidence>
<dbReference type="GO" id="GO:0008460">
    <property type="term" value="F:dTDP-glucose 4,6-dehydratase activity"/>
    <property type="evidence" value="ECO:0007669"/>
    <property type="project" value="InterPro"/>
</dbReference>
<dbReference type="CDD" id="cd05246">
    <property type="entry name" value="dTDP_GD_SDR_e"/>
    <property type="match status" value="1"/>
</dbReference>
<dbReference type="InterPro" id="IPR016040">
    <property type="entry name" value="NAD(P)-bd_dom"/>
</dbReference>
<evidence type="ECO:0000313" key="7">
    <source>
        <dbReference type="Proteomes" id="UP000811619"/>
    </source>
</evidence>
<feature type="compositionally biased region" description="Basic residues" evidence="4">
    <location>
        <begin position="1"/>
        <end position="25"/>
    </location>
</feature>
<dbReference type="Proteomes" id="UP000811619">
    <property type="component" value="Unassembled WGS sequence"/>
</dbReference>
<dbReference type="Gene3D" id="3.90.25.10">
    <property type="entry name" value="UDP-galactose 4-epimerase, domain 1"/>
    <property type="match status" value="1"/>
</dbReference>
<dbReference type="InterPro" id="IPR036291">
    <property type="entry name" value="NAD(P)-bd_dom_sf"/>
</dbReference>
<feature type="region of interest" description="Disordered" evidence="4">
    <location>
        <begin position="1"/>
        <end position="39"/>
    </location>
</feature>
<comment type="cofactor">
    <cofactor evidence="1">
        <name>NAD(+)</name>
        <dbReference type="ChEBI" id="CHEBI:57540"/>
    </cofactor>
</comment>
<evidence type="ECO:0000313" key="6">
    <source>
        <dbReference type="EMBL" id="KAG5923165.1"/>
    </source>
</evidence>
<keyword evidence="7" id="KW-1185">Reference proteome</keyword>
<keyword evidence="2" id="KW-0520">NAD</keyword>
<protein>
    <recommendedName>
        <fullName evidence="5">NAD(P)-binding domain-containing protein</fullName>
    </recommendedName>
</protein>
<dbReference type="SUPFAM" id="SSF51735">
    <property type="entry name" value="NAD(P)-binding Rossmann-fold domains"/>
    <property type="match status" value="1"/>
</dbReference>
<name>A0A8K0J4E4_9HYPO</name>
<evidence type="ECO:0000259" key="5">
    <source>
        <dbReference type="Pfam" id="PF16363"/>
    </source>
</evidence>
<proteinExistence type="predicted"/>
<feature type="domain" description="NAD(P)-binding" evidence="5">
    <location>
        <begin position="113"/>
        <end position="422"/>
    </location>
</feature>
<dbReference type="FunFam" id="3.40.50.720:FF:000304">
    <property type="entry name" value="UDP-glucose 4,6-dehydratase"/>
    <property type="match status" value="1"/>
</dbReference>
<dbReference type="Gene3D" id="3.40.50.720">
    <property type="entry name" value="NAD(P)-binding Rossmann-like Domain"/>
    <property type="match status" value="1"/>
</dbReference>